<dbReference type="PANTHER" id="PTHR13045:SF0">
    <property type="entry name" value="7-METHYLGUANOSINE PHOSPHATE-SPECIFIC 5'-NUCLEOTIDASE"/>
    <property type="match status" value="1"/>
</dbReference>
<organism evidence="10 11">
    <name type="scientific">Lasius niger</name>
    <name type="common">Black garden ant</name>
    <dbReference type="NCBI Taxonomy" id="67767"/>
    <lineage>
        <taxon>Eukaryota</taxon>
        <taxon>Metazoa</taxon>
        <taxon>Ecdysozoa</taxon>
        <taxon>Arthropoda</taxon>
        <taxon>Hexapoda</taxon>
        <taxon>Insecta</taxon>
        <taxon>Pterygota</taxon>
        <taxon>Neoptera</taxon>
        <taxon>Endopterygota</taxon>
        <taxon>Hymenoptera</taxon>
        <taxon>Apocrita</taxon>
        <taxon>Aculeata</taxon>
        <taxon>Formicoidea</taxon>
        <taxon>Formicidae</taxon>
        <taxon>Formicinae</taxon>
        <taxon>Lasius</taxon>
        <taxon>Lasius</taxon>
    </lineage>
</organism>
<evidence type="ECO:0000256" key="5">
    <source>
        <dbReference type="ARBA" id="ARBA00022741"/>
    </source>
</evidence>
<dbReference type="FunFam" id="1.10.150.340:FF:000001">
    <property type="entry name" value="Cytosolic 5-nucleotidase 3-like"/>
    <property type="match status" value="1"/>
</dbReference>
<comment type="subcellular location">
    <subcellularLocation>
        <location evidence="9">Cytoplasm</location>
    </subcellularLocation>
</comment>
<dbReference type="InterPro" id="IPR023214">
    <property type="entry name" value="HAD_sf"/>
</dbReference>
<dbReference type="STRING" id="67767.A0A0J7KV79"/>
<dbReference type="Gene3D" id="3.40.50.1000">
    <property type="entry name" value="HAD superfamily/HAD-like"/>
    <property type="match status" value="1"/>
</dbReference>
<dbReference type="OrthoDB" id="10014216at2759"/>
<evidence type="ECO:0000256" key="3">
    <source>
        <dbReference type="ARBA" id="ARBA00012643"/>
    </source>
</evidence>
<evidence type="ECO:0000256" key="4">
    <source>
        <dbReference type="ARBA" id="ARBA00022723"/>
    </source>
</evidence>
<dbReference type="SFLD" id="SFLDG01128">
    <property type="entry name" value="C1.4:_5'-Nucleotidase_Like"/>
    <property type="match status" value="1"/>
</dbReference>
<comment type="similarity">
    <text evidence="2 9">Belongs to the pyrimidine 5'-nucleotidase family.</text>
</comment>
<accession>A0A0J7KV79</accession>
<dbReference type="GO" id="GO:0005737">
    <property type="term" value="C:cytoplasm"/>
    <property type="evidence" value="ECO:0007669"/>
    <property type="project" value="UniProtKB-SubCell"/>
</dbReference>
<comment type="caution">
    <text evidence="10">The sequence shown here is derived from an EMBL/GenBank/DDBJ whole genome shotgun (WGS) entry which is preliminary data.</text>
</comment>
<dbReference type="InterPro" id="IPR036412">
    <property type="entry name" value="HAD-like_sf"/>
</dbReference>
<dbReference type="AlphaFoldDB" id="A0A0J7KV79"/>
<dbReference type="GO" id="GO:0000287">
    <property type="term" value="F:magnesium ion binding"/>
    <property type="evidence" value="ECO:0007669"/>
    <property type="project" value="InterPro"/>
</dbReference>
<evidence type="ECO:0000313" key="11">
    <source>
        <dbReference type="Proteomes" id="UP000036403"/>
    </source>
</evidence>
<evidence type="ECO:0000256" key="8">
    <source>
        <dbReference type="ARBA" id="ARBA00023080"/>
    </source>
</evidence>
<dbReference type="NCBIfam" id="TIGR01544">
    <property type="entry name" value="HAD-SF-IE"/>
    <property type="match status" value="1"/>
</dbReference>
<dbReference type="PaxDb" id="67767-A0A0J7KV79"/>
<dbReference type="SUPFAM" id="SSF56784">
    <property type="entry name" value="HAD-like"/>
    <property type="match status" value="1"/>
</dbReference>
<dbReference type="GO" id="GO:0008253">
    <property type="term" value="F:5'-nucleotidase activity"/>
    <property type="evidence" value="ECO:0007669"/>
    <property type="project" value="UniProtKB-EC"/>
</dbReference>
<dbReference type="EC" id="3.1.3.5" evidence="3 9"/>
<keyword evidence="9" id="KW-0963">Cytoplasm</keyword>
<comment type="catalytic activity">
    <reaction evidence="1 9">
        <text>a ribonucleoside 5'-phosphate + H2O = a ribonucleoside + phosphate</text>
        <dbReference type="Rhea" id="RHEA:12484"/>
        <dbReference type="ChEBI" id="CHEBI:15377"/>
        <dbReference type="ChEBI" id="CHEBI:18254"/>
        <dbReference type="ChEBI" id="CHEBI:43474"/>
        <dbReference type="ChEBI" id="CHEBI:58043"/>
        <dbReference type="EC" id="3.1.3.5"/>
    </reaction>
</comment>
<evidence type="ECO:0000256" key="7">
    <source>
        <dbReference type="ARBA" id="ARBA00022842"/>
    </source>
</evidence>
<dbReference type="InterPro" id="IPR006434">
    <property type="entry name" value="Pyrimidine_nucleotidase_eu"/>
</dbReference>
<proteinExistence type="inferred from homology"/>
<name>A0A0J7KV79_LASNI</name>
<dbReference type="PANTHER" id="PTHR13045">
    <property type="entry name" value="5'-NUCLEOTIDASE"/>
    <property type="match status" value="1"/>
</dbReference>
<evidence type="ECO:0000256" key="2">
    <source>
        <dbReference type="ARBA" id="ARBA00008389"/>
    </source>
</evidence>
<dbReference type="SFLD" id="SFLDS00003">
    <property type="entry name" value="Haloacid_Dehalogenase"/>
    <property type="match status" value="1"/>
</dbReference>
<protein>
    <recommendedName>
        <fullName evidence="3 9">5'-nucleotidase</fullName>
        <ecNumber evidence="3 9">3.1.3.5</ecNumber>
    </recommendedName>
</protein>
<keyword evidence="6 9" id="KW-0378">Hydrolase</keyword>
<dbReference type="Pfam" id="PF05822">
    <property type="entry name" value="UMPH-1"/>
    <property type="match status" value="1"/>
</dbReference>
<keyword evidence="8 9" id="KW-0546">Nucleotide metabolism</keyword>
<dbReference type="EMBL" id="LBMM01002768">
    <property type="protein sequence ID" value="KMQ94397.1"/>
    <property type="molecule type" value="Genomic_DNA"/>
</dbReference>
<dbReference type="Proteomes" id="UP000036403">
    <property type="component" value="Unassembled WGS sequence"/>
</dbReference>
<gene>
    <name evidence="10" type="ORF">RF55_5455</name>
</gene>
<keyword evidence="11" id="KW-1185">Reference proteome</keyword>
<evidence type="ECO:0000256" key="6">
    <source>
        <dbReference type="ARBA" id="ARBA00022801"/>
    </source>
</evidence>
<reference evidence="10 11" key="1">
    <citation type="submission" date="2015-04" db="EMBL/GenBank/DDBJ databases">
        <title>Lasius niger genome sequencing.</title>
        <authorList>
            <person name="Konorov E.A."/>
            <person name="Nikitin M.A."/>
            <person name="Kirill M.V."/>
            <person name="Chang P."/>
        </authorList>
    </citation>
    <scope>NUCLEOTIDE SEQUENCE [LARGE SCALE GENOMIC DNA]</scope>
    <source>
        <tissue evidence="10">Whole</tissue>
    </source>
</reference>
<dbReference type="Gene3D" id="1.10.150.340">
    <property type="entry name" value="Pyrimidine 5'-nucleotidase (UMPH-1), N-terminal domain"/>
    <property type="match status" value="1"/>
</dbReference>
<dbReference type="GO" id="GO:0000166">
    <property type="term" value="F:nucleotide binding"/>
    <property type="evidence" value="ECO:0007669"/>
    <property type="project" value="UniProtKB-KW"/>
</dbReference>
<evidence type="ECO:0000256" key="1">
    <source>
        <dbReference type="ARBA" id="ARBA00000815"/>
    </source>
</evidence>
<dbReference type="GO" id="GO:0009117">
    <property type="term" value="P:nucleotide metabolic process"/>
    <property type="evidence" value="ECO:0007669"/>
    <property type="project" value="UniProtKB-KW"/>
</dbReference>
<keyword evidence="4" id="KW-0479">Metal-binding</keyword>
<sequence>MSNEVTIDDFPALRLKHVHIKDEVALLKTINTILRDGTNNLQVVTDFDLTLTKQHINGKHMLSSFGMFRKCKQLPQHYSDEAKCLYEKYRPMEIDPNLSLNEKADAMRDWMIAAHNILKGIKFDPHELEEIAQECGNILRDGTEEILEKLYNARVPIVVFSAGLGDMVEAVLKYNNALFDNIKVISNFLKYNGNQLDGFNNDVLIHVYNKNECALAKEHLTVLGKRKNILLMGDTTGDACMVDEVEHTKTVLKIGFLYEHVEASLDSFMEKFDIVLVDDQTMRVPMEILQSIL</sequence>
<evidence type="ECO:0000313" key="10">
    <source>
        <dbReference type="EMBL" id="KMQ94397.1"/>
    </source>
</evidence>
<keyword evidence="5 9" id="KW-0547">Nucleotide-binding</keyword>
<evidence type="ECO:0000256" key="9">
    <source>
        <dbReference type="RuleBase" id="RU361276"/>
    </source>
</evidence>
<keyword evidence="7" id="KW-0460">Magnesium</keyword>